<protein>
    <submittedName>
        <fullName evidence="3">Translation initiation factor IF-2-like</fullName>
    </submittedName>
</protein>
<feature type="compositionally biased region" description="Low complexity" evidence="1">
    <location>
        <begin position="83"/>
        <end position="93"/>
    </location>
</feature>
<dbReference type="RefSeq" id="XP_027586505.1">
    <property type="nucleotide sequence ID" value="XM_027730704.2"/>
</dbReference>
<dbReference type="InParanoid" id="A0A6J2HFT7"/>
<name>A0A6J2HFT7_9PASS</name>
<reference evidence="3" key="1">
    <citation type="submission" date="2025-08" db="UniProtKB">
        <authorList>
            <consortium name="RefSeq"/>
        </authorList>
    </citation>
    <scope>IDENTIFICATION</scope>
    <source>
        <tissue evidence="3">Muscle</tissue>
    </source>
</reference>
<accession>A0A6J2HFT7</accession>
<feature type="region of interest" description="Disordered" evidence="1">
    <location>
        <begin position="17"/>
        <end position="46"/>
    </location>
</feature>
<keyword evidence="2" id="KW-1185">Reference proteome</keyword>
<proteinExistence type="predicted"/>
<evidence type="ECO:0000256" key="1">
    <source>
        <dbReference type="SAM" id="MobiDB-lite"/>
    </source>
</evidence>
<organism evidence="2 3">
    <name type="scientific">Pipra filicauda</name>
    <name type="common">Wire-tailed manakin</name>
    <dbReference type="NCBI Taxonomy" id="649802"/>
    <lineage>
        <taxon>Eukaryota</taxon>
        <taxon>Metazoa</taxon>
        <taxon>Chordata</taxon>
        <taxon>Craniata</taxon>
        <taxon>Vertebrata</taxon>
        <taxon>Euteleostomi</taxon>
        <taxon>Archelosauria</taxon>
        <taxon>Archosauria</taxon>
        <taxon>Dinosauria</taxon>
        <taxon>Saurischia</taxon>
        <taxon>Theropoda</taxon>
        <taxon>Coelurosauria</taxon>
        <taxon>Aves</taxon>
        <taxon>Neognathae</taxon>
        <taxon>Neoaves</taxon>
        <taxon>Telluraves</taxon>
        <taxon>Australaves</taxon>
        <taxon>Passeriformes</taxon>
        <taxon>Pipridae</taxon>
        <taxon>Pipra</taxon>
    </lineage>
</organism>
<feature type="region of interest" description="Disordered" evidence="1">
    <location>
        <begin position="153"/>
        <end position="191"/>
    </location>
</feature>
<evidence type="ECO:0000313" key="2">
    <source>
        <dbReference type="Proteomes" id="UP000504627"/>
    </source>
</evidence>
<dbReference type="AlphaFoldDB" id="A0A6J2HFT7"/>
<gene>
    <name evidence="3" type="primary">LOC113992955</name>
</gene>
<feature type="region of interest" description="Disordered" evidence="1">
    <location>
        <begin position="66"/>
        <end position="93"/>
    </location>
</feature>
<evidence type="ECO:0000313" key="3">
    <source>
        <dbReference type="RefSeq" id="XP_027586505.1"/>
    </source>
</evidence>
<dbReference type="Proteomes" id="UP000504627">
    <property type="component" value="Unplaced"/>
</dbReference>
<sequence length="245" mass="24501">MRQHVFCCSPPIFPSGAPRGGGTRTTAPLGVGAAEGRGDAAKGGPGTVLSAPRGCAQRRGGGIAPCSPQSCGPGPAPPPASLPAPLSEPAARGAAGHGGCAASPCGGCFGTEGGGCAPRGVRPSIHPSIHPSVHHCVGGGSCVCVTDSAARTARGSRPSQPAGATAARRGCGSPFSVPRSPPQWGRPQRPRCSSSSSLLAGQVFQIQERILCHVFVKQPGLYSLWADSGTVLIRSTHGDREHSTL</sequence>
<dbReference type="GeneID" id="113992955"/>